<dbReference type="PANTHER" id="PTHR43156">
    <property type="entry name" value="STAGE II SPORULATION PROTEIN E-RELATED"/>
    <property type="match status" value="1"/>
</dbReference>
<comment type="caution">
    <text evidence="4">The sequence shown here is derived from an EMBL/GenBank/DDBJ whole genome shotgun (WGS) entry which is preliminary data.</text>
</comment>
<reference evidence="4 5" key="1">
    <citation type="submission" date="2016-10" db="EMBL/GenBank/DDBJ databases">
        <title>Genome sequence of Streptomyces sp. MUSC 1.</title>
        <authorList>
            <person name="Lee L.-H."/>
            <person name="Ser H.-L."/>
            <person name="Law J.W.-F."/>
        </authorList>
    </citation>
    <scope>NUCLEOTIDE SEQUENCE [LARGE SCALE GENOMIC DNA]</scope>
    <source>
        <strain evidence="4 5">MUSC 1</strain>
    </source>
</reference>
<keyword evidence="5" id="KW-1185">Reference proteome</keyword>
<evidence type="ECO:0000313" key="4">
    <source>
        <dbReference type="EMBL" id="OIK04752.1"/>
    </source>
</evidence>
<feature type="compositionally biased region" description="Basic residues" evidence="2">
    <location>
        <begin position="126"/>
        <end position="139"/>
    </location>
</feature>
<gene>
    <name evidence="4" type="ORF">BIV23_15365</name>
</gene>
<dbReference type="Proteomes" id="UP000179642">
    <property type="component" value="Unassembled WGS sequence"/>
</dbReference>
<protein>
    <recommendedName>
        <fullName evidence="3">PPM-type phosphatase domain-containing protein</fullName>
    </recommendedName>
</protein>
<feature type="domain" description="PPM-type phosphatase" evidence="3">
    <location>
        <begin position="17"/>
        <end position="117"/>
    </location>
</feature>
<dbReference type="Pfam" id="PF07228">
    <property type="entry name" value="SpoIIE"/>
    <property type="match status" value="1"/>
</dbReference>
<dbReference type="EMBL" id="MLYO01000025">
    <property type="protein sequence ID" value="OIK04752.1"/>
    <property type="molecule type" value="Genomic_DNA"/>
</dbReference>
<evidence type="ECO:0000256" key="2">
    <source>
        <dbReference type="SAM" id="MobiDB-lite"/>
    </source>
</evidence>
<name>A0A1S2QF25_9ACTN</name>
<dbReference type="Gene3D" id="3.60.40.10">
    <property type="entry name" value="PPM-type phosphatase domain"/>
    <property type="match status" value="1"/>
</dbReference>
<keyword evidence="1" id="KW-0378">Hydrolase</keyword>
<dbReference type="InterPro" id="IPR036457">
    <property type="entry name" value="PPM-type-like_dom_sf"/>
</dbReference>
<organism evidence="4 5">
    <name type="scientific">Streptomyces monashensis</name>
    <dbReference type="NCBI Taxonomy" id="1678012"/>
    <lineage>
        <taxon>Bacteria</taxon>
        <taxon>Bacillati</taxon>
        <taxon>Actinomycetota</taxon>
        <taxon>Actinomycetes</taxon>
        <taxon>Kitasatosporales</taxon>
        <taxon>Streptomycetaceae</taxon>
        <taxon>Streptomyces</taxon>
    </lineage>
</organism>
<feature type="region of interest" description="Disordered" evidence="2">
    <location>
        <begin position="118"/>
        <end position="139"/>
    </location>
</feature>
<accession>A0A1S2QF25</accession>
<evidence type="ECO:0000259" key="3">
    <source>
        <dbReference type="Pfam" id="PF07228"/>
    </source>
</evidence>
<evidence type="ECO:0000313" key="5">
    <source>
        <dbReference type="Proteomes" id="UP000179642"/>
    </source>
</evidence>
<dbReference type="AlphaFoldDB" id="A0A1S2QF25"/>
<dbReference type="PANTHER" id="PTHR43156:SF2">
    <property type="entry name" value="STAGE II SPORULATION PROTEIN E"/>
    <property type="match status" value="1"/>
</dbReference>
<evidence type="ECO:0000256" key="1">
    <source>
        <dbReference type="ARBA" id="ARBA00022801"/>
    </source>
</evidence>
<dbReference type="GO" id="GO:0016791">
    <property type="term" value="F:phosphatase activity"/>
    <property type="evidence" value="ECO:0007669"/>
    <property type="project" value="TreeGrafter"/>
</dbReference>
<sequence>MRPFPPLIHRQLLLHDALVRPTEPPLGTPADLADGARAVHQTTLEPCHRILLYTDGAVESRDKGGEEFGLERFTEYVIRSTAAGQDAPEVLHLLIHAVLDHQHNELSDDATIVLVEWQPPSGRGPRSNRSRPVRPGRKA</sequence>
<proteinExistence type="predicted"/>
<dbReference type="InterPro" id="IPR052016">
    <property type="entry name" value="Bact_Sigma-Reg"/>
</dbReference>
<dbReference type="InterPro" id="IPR001932">
    <property type="entry name" value="PPM-type_phosphatase-like_dom"/>
</dbReference>